<comment type="similarity">
    <text evidence="1">Belongs to the ATP-dependent AMP-binding enzyme family.</text>
</comment>
<evidence type="ECO:0000256" key="2">
    <source>
        <dbReference type="ARBA" id="ARBA00022598"/>
    </source>
</evidence>
<evidence type="ECO:0000259" key="3">
    <source>
        <dbReference type="Pfam" id="PF00501"/>
    </source>
</evidence>
<dbReference type="Pfam" id="PF00501">
    <property type="entry name" value="AMP-binding"/>
    <property type="match status" value="1"/>
</dbReference>
<evidence type="ECO:0000313" key="4">
    <source>
        <dbReference type="EMBL" id="ATG47686.1"/>
    </source>
</evidence>
<dbReference type="InterPro" id="IPR045851">
    <property type="entry name" value="AMP-bd_C_sf"/>
</dbReference>
<dbReference type="RefSeq" id="WP_096805664.1">
    <property type="nucleotide sequence ID" value="NZ_CP022196.1"/>
</dbReference>
<gene>
    <name evidence="4" type="ORF">CEW89_08945</name>
</gene>
<dbReference type="InterPro" id="IPR042099">
    <property type="entry name" value="ANL_N_sf"/>
</dbReference>
<dbReference type="InterPro" id="IPR000873">
    <property type="entry name" value="AMP-dep_synth/lig_dom"/>
</dbReference>
<dbReference type="GO" id="GO:0031956">
    <property type="term" value="F:medium-chain fatty acid-CoA ligase activity"/>
    <property type="evidence" value="ECO:0007669"/>
    <property type="project" value="TreeGrafter"/>
</dbReference>
<dbReference type="PANTHER" id="PTHR43201:SF5">
    <property type="entry name" value="MEDIUM-CHAIN ACYL-COA LIGASE ACSF2, MITOCHONDRIAL"/>
    <property type="match status" value="1"/>
</dbReference>
<dbReference type="PANTHER" id="PTHR43201">
    <property type="entry name" value="ACYL-COA SYNTHETASE"/>
    <property type="match status" value="1"/>
</dbReference>
<accession>A0A291GCF9</accession>
<keyword evidence="2" id="KW-0436">Ligase</keyword>
<evidence type="ECO:0000313" key="5">
    <source>
        <dbReference type="Proteomes" id="UP000217935"/>
    </source>
</evidence>
<proteinExistence type="inferred from homology"/>
<keyword evidence="5" id="KW-1185">Reference proteome</keyword>
<evidence type="ECO:0000256" key="1">
    <source>
        <dbReference type="ARBA" id="ARBA00006432"/>
    </source>
</evidence>
<organism evidence="4 5">
    <name type="scientific">Celeribacter ethanolicus</name>
    <dbReference type="NCBI Taxonomy" id="1758178"/>
    <lineage>
        <taxon>Bacteria</taxon>
        <taxon>Pseudomonadati</taxon>
        <taxon>Pseudomonadota</taxon>
        <taxon>Alphaproteobacteria</taxon>
        <taxon>Rhodobacterales</taxon>
        <taxon>Roseobacteraceae</taxon>
        <taxon>Celeribacter</taxon>
    </lineage>
</organism>
<reference evidence="4 5" key="1">
    <citation type="submission" date="2017-06" db="EMBL/GenBank/DDBJ databases">
        <title>Celeribacter sp. TSPH2 complete genome sequence.</title>
        <authorList>
            <person name="Woo J.-H."/>
            <person name="Kim H.-S."/>
        </authorList>
    </citation>
    <scope>NUCLEOTIDE SEQUENCE [LARGE SCALE GENOMIC DNA]</scope>
    <source>
        <strain evidence="4 5">TSPH2</strain>
    </source>
</reference>
<dbReference type="SUPFAM" id="SSF56801">
    <property type="entry name" value="Acetyl-CoA synthetase-like"/>
    <property type="match status" value="1"/>
</dbReference>
<dbReference type="KEGG" id="ceh:CEW89_08945"/>
<dbReference type="Gene3D" id="3.40.50.12780">
    <property type="entry name" value="N-terminal domain of ligase-like"/>
    <property type="match status" value="1"/>
</dbReference>
<feature type="domain" description="AMP-dependent synthetase/ligase" evidence="3">
    <location>
        <begin position="132"/>
        <end position="344"/>
    </location>
</feature>
<protein>
    <recommendedName>
        <fullName evidence="3">AMP-dependent synthetase/ligase domain-containing protein</fullName>
    </recommendedName>
</protein>
<dbReference type="EMBL" id="CP022196">
    <property type="protein sequence ID" value="ATG47686.1"/>
    <property type="molecule type" value="Genomic_DNA"/>
</dbReference>
<dbReference type="STRING" id="1758178.GCA_001550095_01306"/>
<dbReference type="Gene3D" id="3.30.300.30">
    <property type="match status" value="1"/>
</dbReference>
<sequence length="482" mass="52243">MSLMSDLAEIAAEQPQKIALITETSQMSYADLLDLIQRLDGPLAMKGLRPGHTLALDTSRAEFVIAAIFLASLRGLTLAVAPTLRCRDAGLIPDFSLVHKPDPALPRDTQIVVEPGWFSTPLRQRADYRGLGKDNARYAFQSSGSTGQPKLVIAEETEWRVAMAHAMSLGTDPQRGQRLLSTLAPTTNWAAGCNIETLLSGGSVVSLGAQSDRLLQYIDLYRIDTLATAPGMVPKILEMPQAGQYLASLRDAIFAGAVVSPALLDRFAKLTTARLHIDYGSTEVGVCFRAVYRPGTPQAPGHVGRLVRPDLEVLFCDDSLTPNPEATEGRIAFRRPAGQMRSYLRQSGPDASGAGFTHDGLFLPGDLMRREGEEYFILGRVKNIVNCGGNKYRLEDIAELLERAFPDSQMVPLIDTGADGLEAIALAYRAPEEIAPAAIAAALKPRFRGLALLRAQRLDAFPLTPTGKIDRRTLTELLAANT</sequence>
<dbReference type="OrthoDB" id="7824974at2"/>
<name>A0A291GCF9_9RHOB</name>
<dbReference type="Proteomes" id="UP000217935">
    <property type="component" value="Chromosome"/>
</dbReference>
<dbReference type="AlphaFoldDB" id="A0A291GCF9"/>
<dbReference type="GO" id="GO:0006631">
    <property type="term" value="P:fatty acid metabolic process"/>
    <property type="evidence" value="ECO:0007669"/>
    <property type="project" value="TreeGrafter"/>
</dbReference>